<feature type="region of interest" description="Disordered" evidence="1">
    <location>
        <begin position="1"/>
        <end position="101"/>
    </location>
</feature>
<dbReference type="Proteomes" id="UP000823561">
    <property type="component" value="Chromosome 2"/>
</dbReference>
<dbReference type="PANTHER" id="PTHR15426:SF6">
    <property type="entry name" value="PROTEIN DEPP1"/>
    <property type="match status" value="1"/>
</dbReference>
<reference evidence="2" key="1">
    <citation type="submission" date="2020-10" db="EMBL/GenBank/DDBJ databases">
        <title>Chromosome-scale genome assembly of the Allis shad, Alosa alosa.</title>
        <authorList>
            <person name="Margot Z."/>
            <person name="Christophe K."/>
            <person name="Cabau C."/>
            <person name="Louis A."/>
            <person name="Berthelot C."/>
            <person name="Parey E."/>
            <person name="Roest Crollius H."/>
            <person name="Montfort J."/>
            <person name="Robinson-Rechavi M."/>
            <person name="Bucao C."/>
            <person name="Bouchez O."/>
            <person name="Gislard M."/>
            <person name="Lluch J."/>
            <person name="Milhes M."/>
            <person name="Lampietro C."/>
            <person name="Lopez Roques C."/>
            <person name="Donnadieu C."/>
            <person name="Braasch I."/>
            <person name="Desvignes T."/>
            <person name="Postlethwait J."/>
            <person name="Bobe J."/>
            <person name="Guiguen Y."/>
        </authorList>
    </citation>
    <scope>NUCLEOTIDE SEQUENCE</scope>
    <source>
        <strain evidence="2">M-15738</strain>
        <tissue evidence="2">Blood</tissue>
    </source>
</reference>
<feature type="compositionally biased region" description="Polar residues" evidence="1">
    <location>
        <begin position="200"/>
        <end position="211"/>
    </location>
</feature>
<evidence type="ECO:0000313" key="3">
    <source>
        <dbReference type="Proteomes" id="UP000823561"/>
    </source>
</evidence>
<feature type="compositionally biased region" description="Low complexity" evidence="1">
    <location>
        <begin position="68"/>
        <end position="83"/>
    </location>
</feature>
<feature type="region of interest" description="Disordered" evidence="1">
    <location>
        <begin position="125"/>
        <end position="144"/>
    </location>
</feature>
<sequence length="392" mass="43201">DREGERKKNRERGRERKRKDREGEGERETERERERTGEREDGRETSSSSSREPEWCVETGVKGRLWCGSRGSSSQGRRSSLSLAADTQRSPAQRSAAVMRPRSRLLVKRGLPTIREGYEEMVQDMNQANSQHTPPSTQPQQSLSTQDYLLSICQLARPTFPLREPDWDILSMAPMDMSKPCPRLHRLRRRDAVCPVSSVSTALTQRESQGECSPPEPASVSSTPSPITVTSDPLEYLYSNGGAECPQGLEGRGGRSPATCRPRSGSFPRVSFPPDARRKSSCPELRLSASTSTVDDTAAPPATLMQRSPLTKKKQSGDRGDRGTSSLALVGTLSKPHSTPADWRGSSSRGSSSSSSSSTDKNNMVSHWIAECRSAWREAMIHACMLPALVEK</sequence>
<feature type="compositionally biased region" description="Basic and acidic residues" evidence="1">
    <location>
        <begin position="1"/>
        <end position="44"/>
    </location>
</feature>
<dbReference type="InterPro" id="IPR020133">
    <property type="entry name" value="DEPP"/>
</dbReference>
<organism evidence="2 3">
    <name type="scientific">Alosa alosa</name>
    <name type="common">allis shad</name>
    <dbReference type="NCBI Taxonomy" id="278164"/>
    <lineage>
        <taxon>Eukaryota</taxon>
        <taxon>Metazoa</taxon>
        <taxon>Chordata</taxon>
        <taxon>Craniata</taxon>
        <taxon>Vertebrata</taxon>
        <taxon>Euteleostomi</taxon>
        <taxon>Actinopterygii</taxon>
        <taxon>Neopterygii</taxon>
        <taxon>Teleostei</taxon>
        <taxon>Clupei</taxon>
        <taxon>Clupeiformes</taxon>
        <taxon>Clupeoidei</taxon>
        <taxon>Clupeidae</taxon>
        <taxon>Alosa</taxon>
    </lineage>
</organism>
<dbReference type="GO" id="GO:0010506">
    <property type="term" value="P:regulation of autophagy"/>
    <property type="evidence" value="ECO:0007669"/>
    <property type="project" value="TreeGrafter"/>
</dbReference>
<name>A0AAV6HC75_9TELE</name>
<feature type="region of interest" description="Disordered" evidence="1">
    <location>
        <begin position="200"/>
        <end position="363"/>
    </location>
</feature>
<dbReference type="GO" id="GO:0005739">
    <property type="term" value="C:mitochondrion"/>
    <property type="evidence" value="ECO:0007669"/>
    <property type="project" value="TreeGrafter"/>
</dbReference>
<dbReference type="EMBL" id="JADWDJ010000002">
    <property type="protein sequence ID" value="KAG5284959.1"/>
    <property type="molecule type" value="Genomic_DNA"/>
</dbReference>
<gene>
    <name evidence="2" type="ORF">AALO_G00032410</name>
</gene>
<feature type="non-terminal residue" evidence="2">
    <location>
        <position position="1"/>
    </location>
</feature>
<dbReference type="PANTHER" id="PTHR15426">
    <property type="entry name" value="PROTEIN DEPP1"/>
    <property type="match status" value="1"/>
</dbReference>
<evidence type="ECO:0000256" key="1">
    <source>
        <dbReference type="SAM" id="MobiDB-lite"/>
    </source>
</evidence>
<proteinExistence type="predicted"/>
<dbReference type="AlphaFoldDB" id="A0AAV6HC75"/>
<keyword evidence="3" id="KW-1185">Reference proteome</keyword>
<comment type="caution">
    <text evidence="2">The sequence shown here is derived from an EMBL/GenBank/DDBJ whole genome shotgun (WGS) entry which is preliminary data.</text>
</comment>
<accession>A0AAV6HC75</accession>
<feature type="compositionally biased region" description="Low complexity" evidence="1">
    <location>
        <begin position="219"/>
        <end position="231"/>
    </location>
</feature>
<feature type="compositionally biased region" description="Low complexity" evidence="1">
    <location>
        <begin position="130"/>
        <end position="144"/>
    </location>
</feature>
<protein>
    <submittedName>
        <fullName evidence="2">Uncharacterized protein</fullName>
    </submittedName>
</protein>
<evidence type="ECO:0000313" key="2">
    <source>
        <dbReference type="EMBL" id="KAG5284959.1"/>
    </source>
</evidence>
<feature type="compositionally biased region" description="Low complexity" evidence="1">
    <location>
        <begin position="344"/>
        <end position="358"/>
    </location>
</feature>